<dbReference type="Gene3D" id="2.170.130.10">
    <property type="entry name" value="TonB-dependent receptor, plug domain"/>
    <property type="match status" value="1"/>
</dbReference>
<comment type="caution">
    <text evidence="3">The sequence shown here is derived from an EMBL/GenBank/DDBJ whole genome shotgun (WGS) entry which is preliminary data.</text>
</comment>
<keyword evidence="1" id="KW-0472">Membrane</keyword>
<accession>A0A433WNG6</accession>
<dbReference type="InterPro" id="IPR008969">
    <property type="entry name" value="CarboxyPept-like_regulatory"/>
</dbReference>
<evidence type="ECO:0000256" key="1">
    <source>
        <dbReference type="PROSITE-ProRule" id="PRU01360"/>
    </source>
</evidence>
<dbReference type="InterPro" id="IPR037066">
    <property type="entry name" value="Plug_dom_sf"/>
</dbReference>
<evidence type="ECO:0000313" key="3">
    <source>
        <dbReference type="EMBL" id="NSL87293.1"/>
    </source>
</evidence>
<dbReference type="NCBIfam" id="TIGR04056">
    <property type="entry name" value="OMP_RagA_SusC"/>
    <property type="match status" value="1"/>
</dbReference>
<dbReference type="Proteomes" id="UP000281028">
    <property type="component" value="Unassembled WGS sequence"/>
</dbReference>
<comment type="similarity">
    <text evidence="1">Belongs to the TonB-dependent receptor family.</text>
</comment>
<keyword evidence="3" id="KW-0675">Receptor</keyword>
<dbReference type="OrthoDB" id="9768177at2"/>
<protein>
    <submittedName>
        <fullName evidence="3">TonB-dependent receptor</fullName>
    </submittedName>
</protein>
<reference evidence="3" key="1">
    <citation type="submission" date="2020-05" db="EMBL/GenBank/DDBJ databases">
        <title>Chitinophaga laudate sp. nov., isolated from a tropical peat swamp.</title>
        <authorList>
            <person name="Goh C.B.S."/>
            <person name="Lee M.S."/>
            <person name="Parimannan S."/>
            <person name="Pasbakhsh P."/>
            <person name="Yule C.M."/>
            <person name="Rajandas H."/>
            <person name="Loke S."/>
            <person name="Croft L."/>
            <person name="Tan J.B.L."/>
        </authorList>
    </citation>
    <scope>NUCLEOTIDE SEQUENCE</scope>
    <source>
        <strain evidence="3">Mgbs1</strain>
    </source>
</reference>
<keyword evidence="1" id="KW-0813">Transport</keyword>
<dbReference type="InterPro" id="IPR023997">
    <property type="entry name" value="TonB-dep_OMP_SusC/RagA_CS"/>
</dbReference>
<keyword evidence="1" id="KW-1134">Transmembrane beta strand</keyword>
<organism evidence="3 4">
    <name type="scientific">Chitinophaga solisilvae</name>
    <dbReference type="NCBI Taxonomy" id="1233460"/>
    <lineage>
        <taxon>Bacteria</taxon>
        <taxon>Pseudomonadati</taxon>
        <taxon>Bacteroidota</taxon>
        <taxon>Chitinophagia</taxon>
        <taxon>Chitinophagales</taxon>
        <taxon>Chitinophagaceae</taxon>
        <taxon>Chitinophaga</taxon>
    </lineage>
</organism>
<dbReference type="AlphaFoldDB" id="A0A433WNG6"/>
<dbReference type="SUPFAM" id="SSF56935">
    <property type="entry name" value="Porins"/>
    <property type="match status" value="1"/>
</dbReference>
<comment type="subcellular location">
    <subcellularLocation>
        <location evidence="1">Cell outer membrane</location>
        <topology evidence="1">Multi-pass membrane protein</topology>
    </subcellularLocation>
</comment>
<evidence type="ECO:0000313" key="4">
    <source>
        <dbReference type="Proteomes" id="UP000281028"/>
    </source>
</evidence>
<dbReference type="Gene3D" id="2.60.40.1120">
    <property type="entry name" value="Carboxypeptidase-like, regulatory domain"/>
    <property type="match status" value="1"/>
</dbReference>
<dbReference type="Pfam" id="PF07715">
    <property type="entry name" value="Plug"/>
    <property type="match status" value="1"/>
</dbReference>
<dbReference type="InterPro" id="IPR012910">
    <property type="entry name" value="Plug_dom"/>
</dbReference>
<dbReference type="PROSITE" id="PS52016">
    <property type="entry name" value="TONB_DEPENDENT_REC_3"/>
    <property type="match status" value="1"/>
</dbReference>
<keyword evidence="1" id="KW-0998">Cell outer membrane</keyword>
<sequence length="1142" mass="124860">MQKTAMKLLLLLLCSMLTAGVYAQVENGRQAIPLSQALEEITRKYDTKFVFDTELIKRRSTQVVVGNLKNLPLEEVLKRVLYPANLLFVYVSENNYMLIQRPVQAKPGAAPVPNARAVATEAVAAANHELRGVITDVATREALPGVTVRLLPSGKGTLTDQNGRFVFHDTDPGEHTVRASFIGYSTREMSGSTDAIMQIGLVQDTRTLDEVKVVEVGYGTKRKEAITGAVSSVSNKTITQMPTPVLSTALIGTIPGLFGKQSGGSPGKDFSRLLIRSSSFLNSPLVVIDGVPLNDASYGGMLGSQAGLNDIDPMDVESVTVLKDAASTAIYGSRGGNGVILVTTKRGKIGKPKFTFAASTTYSRPTQRPKFVDNHTQAQLENEYAQNSGRGTIYSDAVLDTIRLGLNPDKYANTNWYNAVLRDFSNGQNYNLNVNGGTEGIRYNVSGGFNNQRSLLAAMGGMKRYSIASNLDTRLSKHFTVGVDLSYRYEQVEEPPTGANTVMSGVFGMSPLQPVYFSNGLPAAHYTGTVSNPAVQAGNSGYSRTFGNYLNAKLKAEYAIPFVKGLAARAMASFDRNSYGSKDFKVPYKLYRANSLGAYTAVAGVDNRGADLKPTLLQNESRASFTTMEFGLNYDRSFGLHHLSGVALYTTNESMVTFLSAGRSNIFTPSTDELFAGNASVNSTNNGYTREFGRVGYVGRLAYSYNARYYLEGSFRSEASVNYADGHRWGFFPSVSAGWRLSEEHFLKDHASWLDELKLKASYGMAGDESGAGFSSYLNNFSVGQNTGNLNSTTGKMAYIFGGVFAPSLYTRDVIPNSNITWGVMRSVNAGVNMSVLKGLFAAELEVYRKNNSNILISVTDDVPLTFGAITPMLNMGKTHTTGFELTLMHNNTVGKNFSYSVKGMISRTKTITDFSGEQAGLPAWNEGQYNGWSPNVSRIYKSLGLFQSQAEIDAWAVQDGRNNKTLHPGDIRFADLNGDHIIDQQDVIVKDNVAIPLLNYSLTLGATWKQLSMDATFQGIGDYTNLVGYKIWSNYDARQLDRWTPDNPDATWPRLGAQPSNSRTSDFYSMNGNYLRLRSLRLAYNVQPLWLKRYGLEAVSFNVQGGNLFVISKIKFIDPENDSVNSYGVQKTFSAGAVVKF</sequence>
<name>A0A433WNG6_9BACT</name>
<proteinExistence type="inferred from homology"/>
<dbReference type="InterPro" id="IPR039426">
    <property type="entry name" value="TonB-dep_rcpt-like"/>
</dbReference>
<gene>
    <name evidence="3" type="ORF">ECE50_010660</name>
</gene>
<dbReference type="InterPro" id="IPR023996">
    <property type="entry name" value="TonB-dep_OMP_SusC/RagA"/>
</dbReference>
<dbReference type="Pfam" id="PF13715">
    <property type="entry name" value="CarbopepD_reg_2"/>
    <property type="match status" value="1"/>
</dbReference>
<dbReference type="Gene3D" id="3.55.50.30">
    <property type="match status" value="1"/>
</dbReference>
<keyword evidence="1" id="KW-0812">Transmembrane</keyword>
<dbReference type="EMBL" id="RIAR02000001">
    <property type="protein sequence ID" value="NSL87293.1"/>
    <property type="molecule type" value="Genomic_DNA"/>
</dbReference>
<keyword evidence="4" id="KW-1185">Reference proteome</keyword>
<evidence type="ECO:0000259" key="2">
    <source>
        <dbReference type="Pfam" id="PF07715"/>
    </source>
</evidence>
<feature type="domain" description="TonB-dependent receptor plug" evidence="2">
    <location>
        <begin position="223"/>
        <end position="339"/>
    </location>
</feature>
<dbReference type="NCBIfam" id="TIGR04057">
    <property type="entry name" value="SusC_RagA_signa"/>
    <property type="match status" value="1"/>
</dbReference>
<dbReference type="GO" id="GO:0009279">
    <property type="term" value="C:cell outer membrane"/>
    <property type="evidence" value="ECO:0007669"/>
    <property type="project" value="UniProtKB-SubCell"/>
</dbReference>
<dbReference type="SUPFAM" id="SSF49464">
    <property type="entry name" value="Carboxypeptidase regulatory domain-like"/>
    <property type="match status" value="1"/>
</dbReference>